<dbReference type="EMBL" id="BQXS01004652">
    <property type="protein sequence ID" value="GKT37467.1"/>
    <property type="molecule type" value="Genomic_DNA"/>
</dbReference>
<name>A0ABQ5KYG0_9EUKA</name>
<gene>
    <name evidence="1" type="ORF">ADUPG1_003405</name>
</gene>
<protein>
    <submittedName>
        <fullName evidence="1">Uncharacterized protein</fullName>
    </submittedName>
</protein>
<proteinExistence type="predicted"/>
<evidence type="ECO:0000313" key="2">
    <source>
        <dbReference type="Proteomes" id="UP001057375"/>
    </source>
</evidence>
<sequence length="27" mass="2987">MPYDSCKFVVVVVCRVPGYVIVLDSVV</sequence>
<reference evidence="1" key="1">
    <citation type="submission" date="2022-03" db="EMBL/GenBank/DDBJ databases">
        <title>Draft genome sequence of Aduncisulcus paluster, a free-living microaerophilic Fornicata.</title>
        <authorList>
            <person name="Yuyama I."/>
            <person name="Kume K."/>
            <person name="Tamura T."/>
            <person name="Inagaki Y."/>
            <person name="Hashimoto T."/>
        </authorList>
    </citation>
    <scope>NUCLEOTIDE SEQUENCE</scope>
    <source>
        <strain evidence="1">NY0171</strain>
    </source>
</reference>
<feature type="non-terminal residue" evidence="1">
    <location>
        <position position="27"/>
    </location>
</feature>
<evidence type="ECO:0000313" key="1">
    <source>
        <dbReference type="EMBL" id="GKT37467.1"/>
    </source>
</evidence>
<comment type="caution">
    <text evidence="1">The sequence shown here is derived from an EMBL/GenBank/DDBJ whole genome shotgun (WGS) entry which is preliminary data.</text>
</comment>
<keyword evidence="2" id="KW-1185">Reference proteome</keyword>
<accession>A0ABQ5KYG0</accession>
<dbReference type="Proteomes" id="UP001057375">
    <property type="component" value="Unassembled WGS sequence"/>
</dbReference>
<organism evidence="1 2">
    <name type="scientific">Aduncisulcus paluster</name>
    <dbReference type="NCBI Taxonomy" id="2918883"/>
    <lineage>
        <taxon>Eukaryota</taxon>
        <taxon>Metamonada</taxon>
        <taxon>Carpediemonas-like organisms</taxon>
        <taxon>Aduncisulcus</taxon>
    </lineage>
</organism>